<evidence type="ECO:0000256" key="1">
    <source>
        <dbReference type="SAM" id="MobiDB-lite"/>
    </source>
</evidence>
<keyword evidence="2" id="KW-1133">Transmembrane helix</keyword>
<feature type="transmembrane region" description="Helical" evidence="2">
    <location>
        <begin position="456"/>
        <end position="489"/>
    </location>
</feature>
<organism evidence="3">
    <name type="scientific">freshwater metagenome</name>
    <dbReference type="NCBI Taxonomy" id="449393"/>
    <lineage>
        <taxon>unclassified sequences</taxon>
        <taxon>metagenomes</taxon>
        <taxon>ecological metagenomes</taxon>
    </lineage>
</organism>
<feature type="transmembrane region" description="Helical" evidence="2">
    <location>
        <begin position="260"/>
        <end position="283"/>
    </location>
</feature>
<feature type="transmembrane region" description="Helical" evidence="2">
    <location>
        <begin position="509"/>
        <end position="532"/>
    </location>
</feature>
<evidence type="ECO:0000313" key="3">
    <source>
        <dbReference type="EMBL" id="CAB5051335.1"/>
    </source>
</evidence>
<dbReference type="EMBL" id="CAFBQI010000086">
    <property type="protein sequence ID" value="CAB5051335.1"/>
    <property type="molecule type" value="Genomic_DNA"/>
</dbReference>
<name>A0A6J7TCT5_9ZZZZ</name>
<proteinExistence type="predicted"/>
<sequence>MLAKAIVGGIFNQNPVPQIQMSTSLIKGEIAPGKTIQIQADGLTPNSLVRLVMRSEPQVLTEAMADSNGSVVMSATIPTNIESGSHTLSVEATDSNGSPLLSVAAFSVDGDSVVTSVVAAGMVEELPNQQEISRSLSLERPIYNALSDPITTTVLVVGAVSLLGLAGSGGLGGSRLPSPNNGNNSPSPTAPAREENRKRAELGSVVTKKLKAINHDDEGKGDQSETWRLFGGSMFELKVIHASAIGKYSPMLQRVFVDGAWIRAILGSGGVIFWILGALLGLISSIQSQWTVVPLSWELLIAIVALSLLDASAGLMAWLTTVVLAAFFGNITSWVDIRTALGLGICYFSLPLLSHAIRPLRRSPANSTLGRFDRVADYVMPPVFVAFAGVSTIKALDGLSELKVTDAANHPAMRVCIILALILRLVGEDVVAHMYPKRMIAVQPAKLISSPMQNQLISLVIRTFLFIAMVVPYFGFGVITIAAAILTLLPQFMKLWGEKLPNLVALNKWYPRGVLKFLIFLLIGTIFSTWLLGQDPSPERLQNSIPILLIPAFIGALFELLGRDGGKWEFEWPKRIAGLIVWASAVGLVTGVLVIG</sequence>
<feature type="transmembrane region" description="Helical" evidence="2">
    <location>
        <begin position="295"/>
        <end position="328"/>
    </location>
</feature>
<gene>
    <name evidence="3" type="ORF">UFOPK4303_00982</name>
</gene>
<accession>A0A6J7TCT5</accession>
<feature type="transmembrane region" description="Helical" evidence="2">
    <location>
        <begin position="576"/>
        <end position="595"/>
    </location>
</feature>
<reference evidence="3" key="1">
    <citation type="submission" date="2020-05" db="EMBL/GenBank/DDBJ databases">
        <authorList>
            <person name="Chiriac C."/>
            <person name="Salcher M."/>
            <person name="Ghai R."/>
            <person name="Kavagutti S V."/>
        </authorList>
    </citation>
    <scope>NUCLEOTIDE SEQUENCE</scope>
</reference>
<protein>
    <submittedName>
        <fullName evidence="3">Unannotated protein</fullName>
    </submittedName>
</protein>
<dbReference type="AlphaFoldDB" id="A0A6J7TCT5"/>
<keyword evidence="2" id="KW-0472">Membrane</keyword>
<evidence type="ECO:0000256" key="2">
    <source>
        <dbReference type="SAM" id="Phobius"/>
    </source>
</evidence>
<keyword evidence="2" id="KW-0812">Transmembrane</keyword>
<feature type="compositionally biased region" description="Low complexity" evidence="1">
    <location>
        <begin position="174"/>
        <end position="187"/>
    </location>
</feature>
<feature type="transmembrane region" description="Helical" evidence="2">
    <location>
        <begin position="544"/>
        <end position="561"/>
    </location>
</feature>
<feature type="region of interest" description="Disordered" evidence="1">
    <location>
        <begin position="172"/>
        <end position="200"/>
    </location>
</feature>